<dbReference type="VEuPathDB" id="FungiDB:PEXP_080520"/>
<dbReference type="HOGENOM" id="CLU_2386871_0_0_1"/>
<reference evidence="1 2" key="1">
    <citation type="journal article" date="2015" name="Mol. Plant Microbe Interact.">
        <title>Genome, transcriptome, and functional analyses of Penicillium expansum provide new insights into secondary metabolism and pathogenicity.</title>
        <authorList>
            <person name="Ballester A.R."/>
            <person name="Marcet-Houben M."/>
            <person name="Levin E."/>
            <person name="Sela N."/>
            <person name="Selma-Lazaro C."/>
            <person name="Carmona L."/>
            <person name="Wisniewski M."/>
            <person name="Droby S."/>
            <person name="Gonzalez-Candelas L."/>
            <person name="Gabaldon T."/>
        </authorList>
    </citation>
    <scope>NUCLEOTIDE SEQUENCE [LARGE SCALE GENOMIC DNA]</scope>
    <source>
        <strain evidence="1 2">MD-8</strain>
    </source>
</reference>
<dbReference type="AlphaFoldDB" id="A0A0A2JA52"/>
<dbReference type="RefSeq" id="XP_016594480.1">
    <property type="nucleotide sequence ID" value="XM_016738035.1"/>
</dbReference>
<evidence type="ECO:0000313" key="2">
    <source>
        <dbReference type="Proteomes" id="UP000030143"/>
    </source>
</evidence>
<sequence>MTIRSKGPKGSITTKNLAIGSPINHINCNAYDLTHAIRQVSYCPSDFADALLSSTVWIAPYDMDLGVQVGFEGAAFVQELVLQGWEYWRHDVGE</sequence>
<evidence type="ECO:0000313" key="1">
    <source>
        <dbReference type="EMBL" id="KGO51553.1"/>
    </source>
</evidence>
<accession>A0A0A2JA52</accession>
<organism evidence="1 2">
    <name type="scientific">Penicillium expansum</name>
    <name type="common">Blue mold rot fungus</name>
    <dbReference type="NCBI Taxonomy" id="27334"/>
    <lineage>
        <taxon>Eukaryota</taxon>
        <taxon>Fungi</taxon>
        <taxon>Dikarya</taxon>
        <taxon>Ascomycota</taxon>
        <taxon>Pezizomycotina</taxon>
        <taxon>Eurotiomycetes</taxon>
        <taxon>Eurotiomycetidae</taxon>
        <taxon>Eurotiales</taxon>
        <taxon>Aspergillaceae</taxon>
        <taxon>Penicillium</taxon>
    </lineage>
</organism>
<keyword evidence="2" id="KW-1185">Reference proteome</keyword>
<name>A0A0A2JA52_PENEN</name>
<proteinExistence type="predicted"/>
<dbReference type="EMBL" id="JQFZ01000284">
    <property type="protein sequence ID" value="KGO51553.1"/>
    <property type="molecule type" value="Genomic_DNA"/>
</dbReference>
<comment type="caution">
    <text evidence="1">The sequence shown here is derived from an EMBL/GenBank/DDBJ whole genome shotgun (WGS) entry which is preliminary data.</text>
</comment>
<dbReference type="GeneID" id="27673454"/>
<protein>
    <submittedName>
        <fullName evidence="1">Uncharacterized protein</fullName>
    </submittedName>
</protein>
<gene>
    <name evidence="1" type="ORF">PEX2_007580</name>
</gene>
<dbReference type="Proteomes" id="UP000030143">
    <property type="component" value="Unassembled WGS sequence"/>
</dbReference>